<feature type="coiled-coil region" evidence="5">
    <location>
        <begin position="134"/>
        <end position="161"/>
    </location>
</feature>
<evidence type="ECO:0000256" key="2">
    <source>
        <dbReference type="ARBA" id="ARBA00022692"/>
    </source>
</evidence>
<organism evidence="8 9">
    <name type="scientific">Skeletonema marinoi</name>
    <dbReference type="NCBI Taxonomy" id="267567"/>
    <lineage>
        <taxon>Eukaryota</taxon>
        <taxon>Sar</taxon>
        <taxon>Stramenopiles</taxon>
        <taxon>Ochrophyta</taxon>
        <taxon>Bacillariophyta</taxon>
        <taxon>Coscinodiscophyceae</taxon>
        <taxon>Thalassiosirophycidae</taxon>
        <taxon>Thalassiosirales</taxon>
        <taxon>Skeletonemataceae</taxon>
        <taxon>Skeletonema</taxon>
        <taxon>Skeletonema marinoi-dohrnii complex</taxon>
    </lineage>
</organism>
<feature type="region of interest" description="Disordered" evidence="6">
    <location>
        <begin position="32"/>
        <end position="51"/>
    </location>
</feature>
<evidence type="ECO:0000256" key="1">
    <source>
        <dbReference type="ARBA" id="ARBA00004141"/>
    </source>
</evidence>
<evidence type="ECO:0000256" key="3">
    <source>
        <dbReference type="ARBA" id="ARBA00022989"/>
    </source>
</evidence>
<feature type="compositionally biased region" description="Low complexity" evidence="6">
    <location>
        <begin position="34"/>
        <end position="51"/>
    </location>
</feature>
<evidence type="ECO:0000256" key="4">
    <source>
        <dbReference type="ARBA" id="ARBA00023136"/>
    </source>
</evidence>
<dbReference type="PANTHER" id="PTHR23423">
    <property type="entry name" value="ORGANIC SOLUTE TRANSPORTER-RELATED"/>
    <property type="match status" value="1"/>
</dbReference>
<feature type="compositionally biased region" description="Acidic residues" evidence="6">
    <location>
        <begin position="715"/>
        <end position="729"/>
    </location>
</feature>
<evidence type="ECO:0000256" key="5">
    <source>
        <dbReference type="SAM" id="Coils"/>
    </source>
</evidence>
<dbReference type="AlphaFoldDB" id="A0AAD8Y2D1"/>
<dbReference type="SMART" id="SM01417">
    <property type="entry name" value="Solute_trans_a"/>
    <property type="match status" value="1"/>
</dbReference>
<keyword evidence="5" id="KW-0175">Coiled coil</keyword>
<feature type="compositionally biased region" description="Polar residues" evidence="6">
    <location>
        <begin position="770"/>
        <end position="781"/>
    </location>
</feature>
<evidence type="ECO:0000256" key="6">
    <source>
        <dbReference type="SAM" id="MobiDB-lite"/>
    </source>
</evidence>
<evidence type="ECO:0000313" key="9">
    <source>
        <dbReference type="Proteomes" id="UP001224775"/>
    </source>
</evidence>
<feature type="transmembrane region" description="Helical" evidence="7">
    <location>
        <begin position="255"/>
        <end position="275"/>
    </location>
</feature>
<keyword evidence="9" id="KW-1185">Reference proteome</keyword>
<dbReference type="Proteomes" id="UP001224775">
    <property type="component" value="Unassembled WGS sequence"/>
</dbReference>
<protein>
    <submittedName>
        <fullName evidence="8">OSTA/TMEM184 family transmembrane protein</fullName>
    </submittedName>
</protein>
<gene>
    <name evidence="8" type="ORF">QTG54_011193</name>
</gene>
<feature type="region of interest" description="Disordered" evidence="6">
    <location>
        <begin position="615"/>
        <end position="661"/>
    </location>
</feature>
<dbReference type="InterPro" id="IPR005178">
    <property type="entry name" value="Ostalpha/TMEM184C"/>
</dbReference>
<feature type="compositionally biased region" description="Basic and acidic residues" evidence="6">
    <location>
        <begin position="632"/>
        <end position="642"/>
    </location>
</feature>
<sequence>MKQRYGGTSRDNDEHKSLLDVDHCDHYDDDDNDSYNSRTKASSPFSSSSGRSCWRSIANCLILPLFLAAAASAAFSYYLQTKITVLSSQLYTLDSNVQQLSAELSTQHHQLTHVNETLANHSLVISRFEHSVSNSDVLQKLQQLEQDSQRRQDEIDRNLNTTKSDIETTLSQTQRNINSTLEHAQNTINTQVNSVQATLSSYIRTTQDQFSTENSFMVYQLAGTFTLLGCLISMWHMTSHLRNFQQPFVQRKILAILWMCPIYSVTSWLSLVVPAMEGYLAILKDLYEAYVIYQFLSFLIAVLGKGNREAVVDLLANHADHLSPPVRCFGCCRKRLGQGIVCSDEKRQLADDVLLQCQVCAMQFVFLRPLLTAVQFGLKQMDYHGPLFGPGNPFDNSGGGGGGDLDIDADSDICSYIGGGMIAYCTPQFWLILMENISVFLAFSGLLNFYHAVSEDLSWCRPFPKFLCIKGVVFMTFWQGLVISLLAESTDILNSGGEAVTNSEADDQEKYAKQAQNFLICLEMLGFAIAHFYCFPVEEWEEGYRPVEDRTKFGDNMALGDFLHDLKLIMRHKSKKRKSKDKLGSSNSVGSFSTVPEEDEEVGSLLDNVEDLLLGEDSPVPSPVKAGKGRSIIHESDGDDSQKVASLKKQPLRNEVVEESREDLPYELRQARALLLESSLLDEITASLLTSDMLHHLSNEREADDDVDSDRGLDEESIAEDEQINDEENQSPADEAHRDVDEEEEEAHHVASESSLLFSTSPSDHVLQPSIFTMHSKSLEE</sequence>
<feature type="compositionally biased region" description="Basic and acidic residues" evidence="6">
    <location>
        <begin position="10"/>
        <end position="21"/>
    </location>
</feature>
<feature type="region of interest" description="Disordered" evidence="6">
    <location>
        <begin position="577"/>
        <end position="600"/>
    </location>
</feature>
<keyword evidence="3 7" id="KW-1133">Transmembrane helix</keyword>
<keyword evidence="2 7" id="KW-0812">Transmembrane</keyword>
<feature type="compositionally biased region" description="Low complexity" evidence="6">
    <location>
        <begin position="752"/>
        <end position="763"/>
    </location>
</feature>
<proteinExistence type="predicted"/>
<accession>A0AAD8Y2D1</accession>
<feature type="transmembrane region" description="Helical" evidence="7">
    <location>
        <begin position="429"/>
        <end position="451"/>
    </location>
</feature>
<name>A0AAD8Y2D1_9STRA</name>
<feature type="region of interest" description="Disordered" evidence="6">
    <location>
        <begin position="1"/>
        <end position="21"/>
    </location>
</feature>
<dbReference type="EMBL" id="JATAAI010000022">
    <property type="protein sequence ID" value="KAK1737899.1"/>
    <property type="molecule type" value="Genomic_DNA"/>
</dbReference>
<reference evidence="8" key="1">
    <citation type="submission" date="2023-06" db="EMBL/GenBank/DDBJ databases">
        <title>Survivors Of The Sea: Transcriptome response of Skeletonema marinoi to long-term dormancy.</title>
        <authorList>
            <person name="Pinder M.I.M."/>
            <person name="Kourtchenko O."/>
            <person name="Robertson E.K."/>
            <person name="Larsson T."/>
            <person name="Maumus F."/>
            <person name="Osuna-Cruz C.M."/>
            <person name="Vancaester E."/>
            <person name="Stenow R."/>
            <person name="Vandepoele K."/>
            <person name="Ploug H."/>
            <person name="Bruchert V."/>
            <person name="Godhe A."/>
            <person name="Topel M."/>
        </authorList>
    </citation>
    <scope>NUCLEOTIDE SEQUENCE</scope>
    <source>
        <strain evidence="8">R05AC</strain>
    </source>
</reference>
<feature type="transmembrane region" description="Helical" evidence="7">
    <location>
        <begin position="216"/>
        <end position="235"/>
    </location>
</feature>
<feature type="transmembrane region" description="Helical" evidence="7">
    <location>
        <begin position="287"/>
        <end position="304"/>
    </location>
</feature>
<keyword evidence="4 7" id="KW-0472">Membrane</keyword>
<feature type="compositionally biased region" description="Basic and acidic residues" evidence="6">
    <location>
        <begin position="734"/>
        <end position="751"/>
    </location>
</feature>
<evidence type="ECO:0000256" key="7">
    <source>
        <dbReference type="SAM" id="Phobius"/>
    </source>
</evidence>
<dbReference type="Pfam" id="PF03619">
    <property type="entry name" value="Solute_trans_a"/>
    <property type="match status" value="2"/>
</dbReference>
<comment type="subcellular location">
    <subcellularLocation>
        <location evidence="1">Membrane</location>
        <topology evidence="1">Multi-pass membrane protein</topology>
    </subcellularLocation>
</comment>
<comment type="caution">
    <text evidence="8">The sequence shown here is derived from an EMBL/GenBank/DDBJ whole genome shotgun (WGS) entry which is preliminary data.</text>
</comment>
<evidence type="ECO:0000313" key="8">
    <source>
        <dbReference type="EMBL" id="KAK1737899.1"/>
    </source>
</evidence>
<feature type="region of interest" description="Disordered" evidence="6">
    <location>
        <begin position="699"/>
        <end position="781"/>
    </location>
</feature>
<feature type="transmembrane region" description="Helical" evidence="7">
    <location>
        <begin position="57"/>
        <end position="79"/>
    </location>
</feature>
<dbReference type="GO" id="GO:0016020">
    <property type="term" value="C:membrane"/>
    <property type="evidence" value="ECO:0007669"/>
    <property type="project" value="UniProtKB-SubCell"/>
</dbReference>